<dbReference type="InterPro" id="IPR027417">
    <property type="entry name" value="P-loop_NTPase"/>
</dbReference>
<dbReference type="InterPro" id="IPR056599">
    <property type="entry name" value="AAA_lid_fung"/>
</dbReference>
<feature type="compositionally biased region" description="Polar residues" evidence="1">
    <location>
        <begin position="188"/>
        <end position="204"/>
    </location>
</feature>
<sequence>MVQAMVETHTKRPRSTTGQVQDKVTMDLVGGRGKGCIILLHGAPGVGKTSTAECVAAYAKRPLYNITCSDIGYSPEAVEKDIEKHFKPAHKILEYYSGTMFFTTNRNGRQIQNAFQTAIAIGEIRARPDPSSPPQAPVLDVKQFKVIATASVQFNQYLLETHGADENKTAKRDMIRSEIDPAKMNLEHFSSSDDLSETSFATSNEDSDEELDESDMVGFEMMKEKARRKSKASRRVPSRGQKTRKRRSSLER</sequence>
<dbReference type="PANTHER" id="PTHR46411:SF2">
    <property type="entry name" value="AAA+ ATPASE DOMAIN-CONTAINING PROTEIN"/>
    <property type="match status" value="1"/>
</dbReference>
<dbReference type="STRING" id="576137.A0A1L7X8R8"/>
<dbReference type="Pfam" id="PF23232">
    <property type="entry name" value="AAA_lid_13"/>
    <property type="match status" value="1"/>
</dbReference>
<dbReference type="Gene3D" id="3.40.50.300">
    <property type="entry name" value="P-loop containing nucleotide triphosphate hydrolases"/>
    <property type="match status" value="1"/>
</dbReference>
<proteinExistence type="predicted"/>
<dbReference type="Proteomes" id="UP000184330">
    <property type="component" value="Unassembled WGS sequence"/>
</dbReference>
<name>A0A1L7X8R8_9HELO</name>
<feature type="region of interest" description="Disordered" evidence="1">
    <location>
        <begin position="186"/>
        <end position="252"/>
    </location>
</feature>
<dbReference type="OrthoDB" id="10042665at2759"/>
<gene>
    <name evidence="3" type="ORF">PAC_11315</name>
</gene>
<dbReference type="GO" id="GO:0005524">
    <property type="term" value="F:ATP binding"/>
    <property type="evidence" value="ECO:0007669"/>
    <property type="project" value="InterPro"/>
</dbReference>
<evidence type="ECO:0000256" key="1">
    <source>
        <dbReference type="SAM" id="MobiDB-lite"/>
    </source>
</evidence>
<evidence type="ECO:0000313" key="4">
    <source>
        <dbReference type="Proteomes" id="UP000184330"/>
    </source>
</evidence>
<feature type="compositionally biased region" description="Basic residues" evidence="1">
    <location>
        <begin position="225"/>
        <end position="252"/>
    </location>
</feature>
<evidence type="ECO:0000259" key="2">
    <source>
        <dbReference type="Pfam" id="PF23232"/>
    </source>
</evidence>
<reference evidence="3 4" key="1">
    <citation type="submission" date="2016-03" db="EMBL/GenBank/DDBJ databases">
        <authorList>
            <person name="Ploux O."/>
        </authorList>
    </citation>
    <scope>NUCLEOTIDE SEQUENCE [LARGE SCALE GENOMIC DNA]</scope>
    <source>
        <strain evidence="3 4">UAMH 11012</strain>
    </source>
</reference>
<accession>A0A1L7X8R8</accession>
<dbReference type="GO" id="GO:0016887">
    <property type="term" value="F:ATP hydrolysis activity"/>
    <property type="evidence" value="ECO:0007669"/>
    <property type="project" value="InterPro"/>
</dbReference>
<protein>
    <recommendedName>
        <fullName evidence="2">AAA+ ATPase lid domain-containing protein</fullName>
    </recommendedName>
</protein>
<feature type="region of interest" description="Disordered" evidence="1">
    <location>
        <begin position="1"/>
        <end position="20"/>
    </location>
</feature>
<dbReference type="SUPFAM" id="SSF52540">
    <property type="entry name" value="P-loop containing nucleoside triphosphate hydrolases"/>
    <property type="match status" value="1"/>
</dbReference>
<dbReference type="AlphaFoldDB" id="A0A1L7X8R8"/>
<keyword evidence="4" id="KW-1185">Reference proteome</keyword>
<feature type="compositionally biased region" description="Acidic residues" evidence="1">
    <location>
        <begin position="205"/>
        <end position="215"/>
    </location>
</feature>
<organism evidence="3 4">
    <name type="scientific">Phialocephala subalpina</name>
    <dbReference type="NCBI Taxonomy" id="576137"/>
    <lineage>
        <taxon>Eukaryota</taxon>
        <taxon>Fungi</taxon>
        <taxon>Dikarya</taxon>
        <taxon>Ascomycota</taxon>
        <taxon>Pezizomycotina</taxon>
        <taxon>Leotiomycetes</taxon>
        <taxon>Helotiales</taxon>
        <taxon>Mollisiaceae</taxon>
        <taxon>Phialocephala</taxon>
        <taxon>Phialocephala fortinii species complex</taxon>
    </lineage>
</organism>
<dbReference type="EMBL" id="FJOG01000018">
    <property type="protein sequence ID" value="CZR61419.1"/>
    <property type="molecule type" value="Genomic_DNA"/>
</dbReference>
<dbReference type="PANTHER" id="PTHR46411">
    <property type="entry name" value="FAMILY ATPASE, PUTATIVE-RELATED"/>
    <property type="match status" value="1"/>
</dbReference>
<feature type="domain" description="AAA+ ATPase lid" evidence="2">
    <location>
        <begin position="82"/>
        <end position="164"/>
    </location>
</feature>
<evidence type="ECO:0000313" key="3">
    <source>
        <dbReference type="EMBL" id="CZR61419.1"/>
    </source>
</evidence>